<dbReference type="GO" id="GO:0003677">
    <property type="term" value="F:DNA binding"/>
    <property type="evidence" value="ECO:0007669"/>
    <property type="project" value="InterPro"/>
</dbReference>
<dbReference type="OrthoDB" id="3178131at2"/>
<feature type="domain" description="HTH luxR-type" evidence="3">
    <location>
        <begin position="868"/>
        <end position="933"/>
    </location>
</feature>
<dbReference type="PANTHER" id="PTHR16305:SF35">
    <property type="entry name" value="TRANSCRIPTIONAL ACTIVATOR DOMAIN"/>
    <property type="match status" value="1"/>
</dbReference>
<evidence type="ECO:0000259" key="3">
    <source>
        <dbReference type="PROSITE" id="PS50043"/>
    </source>
</evidence>
<dbReference type="GO" id="GO:0004016">
    <property type="term" value="F:adenylate cyclase activity"/>
    <property type="evidence" value="ECO:0007669"/>
    <property type="project" value="TreeGrafter"/>
</dbReference>
<dbReference type="InterPro" id="IPR041664">
    <property type="entry name" value="AAA_16"/>
</dbReference>
<dbReference type="Pfam" id="PF00196">
    <property type="entry name" value="GerE"/>
    <property type="match status" value="1"/>
</dbReference>
<dbReference type="AlphaFoldDB" id="A0A3R9F610"/>
<dbReference type="GO" id="GO:0006355">
    <property type="term" value="P:regulation of DNA-templated transcription"/>
    <property type="evidence" value="ECO:0007669"/>
    <property type="project" value="InterPro"/>
</dbReference>
<dbReference type="RefSeq" id="WP_125310460.1">
    <property type="nucleotide sequence ID" value="NZ_RSEC01000046.1"/>
</dbReference>
<dbReference type="GO" id="GO:0005737">
    <property type="term" value="C:cytoplasm"/>
    <property type="evidence" value="ECO:0007669"/>
    <property type="project" value="TreeGrafter"/>
</dbReference>
<evidence type="ECO:0000256" key="2">
    <source>
        <dbReference type="ARBA" id="ARBA00022840"/>
    </source>
</evidence>
<dbReference type="EMBL" id="RSEC01000046">
    <property type="protein sequence ID" value="RSD17122.1"/>
    <property type="molecule type" value="Genomic_DNA"/>
</dbReference>
<dbReference type="SUPFAM" id="SSF52540">
    <property type="entry name" value="P-loop containing nucleoside triphosphate hydrolases"/>
    <property type="match status" value="2"/>
</dbReference>
<evidence type="ECO:0000256" key="1">
    <source>
        <dbReference type="ARBA" id="ARBA00022741"/>
    </source>
</evidence>
<proteinExistence type="predicted"/>
<gene>
    <name evidence="4" type="ORF">EIY87_20235</name>
</gene>
<dbReference type="Proteomes" id="UP000267081">
    <property type="component" value="Unassembled WGS sequence"/>
</dbReference>
<evidence type="ECO:0000313" key="4">
    <source>
        <dbReference type="EMBL" id="RSD17122.1"/>
    </source>
</evidence>
<comment type="caution">
    <text evidence="4">The sequence shown here is derived from an EMBL/GenBank/DDBJ whole genome shotgun (WGS) entry which is preliminary data.</text>
</comment>
<dbReference type="PROSITE" id="PS50043">
    <property type="entry name" value="HTH_LUXR_2"/>
    <property type="match status" value="1"/>
</dbReference>
<sequence>MLLERDAERAAIATALNAAAGGDGSVLLVSGPAGSGKSALLRDTTAAAFGAGARVLRADATRLEEDFAFGIAQQLCRPVLVAAGEAERDRWFQGASEQILRALTEERLITDGHEHYLPTEAVLYGLHTVVHAMSHDDLVVVIVDDLQWADQGSLRLLGYLAKRLSGSRILLALALADECEAPKYPLVHELVTAAARIVVPAPLSRSAVASMAEVAFGERAEEPFTAMLHEVSRGNPADVATVLTGLVAEGLRPVAAQTAAAEAEAVRLLDHRVLMSLGSQPPAVLALARAVAVLGDLAEPGLAADLVGLDDVEYSAAVQHLERLGLAGREDGRIGFVTTSVRDGIESAIPVELREDLYRRAARLLYEHGRPAERVAETLMKVGIAEDPWEVRILSSAAGSVLERGAGELAARYLRRALLNTAPDSEERGRLLVELAAAERGFDLVAAARHLSQALSLLPPGPQQAEAALWIPPAFAAAAPNVGAAVRAAVEPVLREGEPAELALRAEARTWYPGIGQPGRGEAALARLTELELTERLDTPAGRELAVVLLHSAVLSGSVPVDDVETVLKRLVSEEPLDPRHAYTSLPLLVSTAVLADGAAVLEPALTAAAQAAQEHWPDTAPLIAAELAEVKLAQGELAKARRIALGVLEGTDHEAWPDALARSVTTLAQIALETQDPELGERLLGTPMDGTDHRVFAARRLTRGMIDLVRGDPATALGRFLDCGRRLEREGWVTTPQYPWRIWAALVRQRLGDLAAAQAHAAEEDQFAQAWGTPLSVGRSLRLQGMLTGGADGIALLQEAAGILRESENVVERARTAVVLGARLLDAGLPDAEELLAEGRELVKAIGASWLDGTGETELNGPVLRFSGDSLGNLTKTEAAVARLVVQGWTNQRIADSLGVTRRAVEKNLTGTYRKLEVSGRAELIERLGALDQES</sequence>
<dbReference type="PANTHER" id="PTHR16305">
    <property type="entry name" value="TESTICULAR SOLUBLE ADENYLYL CYCLASE"/>
    <property type="match status" value="1"/>
</dbReference>
<dbReference type="GO" id="GO:0005524">
    <property type="term" value="F:ATP binding"/>
    <property type="evidence" value="ECO:0007669"/>
    <property type="project" value="UniProtKB-KW"/>
</dbReference>
<dbReference type="InterPro" id="IPR027417">
    <property type="entry name" value="P-loop_NTPase"/>
</dbReference>
<dbReference type="InterPro" id="IPR036388">
    <property type="entry name" value="WH-like_DNA-bd_sf"/>
</dbReference>
<dbReference type="InterPro" id="IPR000792">
    <property type="entry name" value="Tscrpt_reg_LuxR_C"/>
</dbReference>
<keyword evidence="5" id="KW-1185">Reference proteome</keyword>
<keyword evidence="1" id="KW-0547">Nucleotide-binding</keyword>
<dbReference type="InterPro" id="IPR016032">
    <property type="entry name" value="Sig_transdc_resp-reg_C-effctor"/>
</dbReference>
<dbReference type="Pfam" id="PF13191">
    <property type="entry name" value="AAA_16"/>
    <property type="match status" value="1"/>
</dbReference>
<name>A0A3R9F610_9PSEU</name>
<keyword evidence="2" id="KW-0067">ATP-binding</keyword>
<organism evidence="4 5">
    <name type="scientific">Amycolatopsis eburnea</name>
    <dbReference type="NCBI Taxonomy" id="2267691"/>
    <lineage>
        <taxon>Bacteria</taxon>
        <taxon>Bacillati</taxon>
        <taxon>Actinomycetota</taxon>
        <taxon>Actinomycetes</taxon>
        <taxon>Pseudonocardiales</taxon>
        <taxon>Pseudonocardiaceae</taxon>
        <taxon>Amycolatopsis</taxon>
    </lineage>
</organism>
<accession>A0A3R9F610</accession>
<dbReference type="Gene3D" id="1.10.10.10">
    <property type="entry name" value="Winged helix-like DNA-binding domain superfamily/Winged helix DNA-binding domain"/>
    <property type="match status" value="1"/>
</dbReference>
<evidence type="ECO:0000313" key="5">
    <source>
        <dbReference type="Proteomes" id="UP000267081"/>
    </source>
</evidence>
<protein>
    <submittedName>
        <fullName evidence="4">Helix-turn-helix transcriptional regulator</fullName>
    </submittedName>
</protein>
<dbReference type="SUPFAM" id="SSF46894">
    <property type="entry name" value="C-terminal effector domain of the bipartite response regulators"/>
    <property type="match status" value="1"/>
</dbReference>
<dbReference type="SMART" id="SM00421">
    <property type="entry name" value="HTH_LUXR"/>
    <property type="match status" value="1"/>
</dbReference>
<reference evidence="4 5" key="1">
    <citation type="submission" date="2018-12" db="EMBL/GenBank/DDBJ databases">
        <title>Amycolatopsis eburnea sp. nov. actinomycete associate with arbuscular mycorrhiza fungal spore.</title>
        <authorList>
            <person name="Lumyong S."/>
            <person name="Chaiya L."/>
        </authorList>
    </citation>
    <scope>NUCLEOTIDE SEQUENCE [LARGE SCALE GENOMIC DNA]</scope>
    <source>
        <strain evidence="4 5">GLM-1</strain>
    </source>
</reference>
<dbReference type="CDD" id="cd06170">
    <property type="entry name" value="LuxR_C_like"/>
    <property type="match status" value="1"/>
</dbReference>